<keyword evidence="5" id="KW-1185">Reference proteome</keyword>
<dbReference type="OrthoDB" id="9795587at2"/>
<gene>
    <name evidence="4" type="ORF">CLV63_13332</name>
</gene>
<dbReference type="Proteomes" id="UP000240542">
    <property type="component" value="Unassembled WGS sequence"/>
</dbReference>
<evidence type="ECO:0000259" key="3">
    <source>
        <dbReference type="Pfam" id="PF00174"/>
    </source>
</evidence>
<keyword evidence="2" id="KW-0812">Transmembrane</keyword>
<feature type="domain" description="Oxidoreductase molybdopterin-binding" evidence="3">
    <location>
        <begin position="271"/>
        <end position="421"/>
    </location>
</feature>
<dbReference type="InterPro" id="IPR036374">
    <property type="entry name" value="OxRdtase_Mopterin-bd_sf"/>
</dbReference>
<dbReference type="GO" id="GO:0020037">
    <property type="term" value="F:heme binding"/>
    <property type="evidence" value="ECO:0007669"/>
    <property type="project" value="TreeGrafter"/>
</dbReference>
<organism evidence="4 5">
    <name type="scientific">Murinocardiopsis flavida</name>
    <dbReference type="NCBI Taxonomy" id="645275"/>
    <lineage>
        <taxon>Bacteria</taxon>
        <taxon>Bacillati</taxon>
        <taxon>Actinomycetota</taxon>
        <taxon>Actinomycetes</taxon>
        <taxon>Streptosporangiales</taxon>
        <taxon>Nocardiopsidaceae</taxon>
        <taxon>Murinocardiopsis</taxon>
    </lineage>
</organism>
<feature type="transmembrane region" description="Helical" evidence="2">
    <location>
        <begin position="131"/>
        <end position="155"/>
    </location>
</feature>
<dbReference type="PANTHER" id="PTHR19372">
    <property type="entry name" value="SULFITE REDUCTASE"/>
    <property type="match status" value="1"/>
</dbReference>
<feature type="transmembrane region" description="Helical" evidence="2">
    <location>
        <begin position="106"/>
        <end position="125"/>
    </location>
</feature>
<dbReference type="GO" id="GO:0043546">
    <property type="term" value="F:molybdopterin cofactor binding"/>
    <property type="evidence" value="ECO:0007669"/>
    <property type="project" value="TreeGrafter"/>
</dbReference>
<dbReference type="SUPFAM" id="SSF81296">
    <property type="entry name" value="E set domains"/>
    <property type="match status" value="1"/>
</dbReference>
<dbReference type="SUPFAM" id="SSF56524">
    <property type="entry name" value="Oxidoreductase molybdopterin-binding domain"/>
    <property type="match status" value="1"/>
</dbReference>
<feature type="region of interest" description="Disordered" evidence="1">
    <location>
        <begin position="515"/>
        <end position="545"/>
    </location>
</feature>
<keyword evidence="2" id="KW-1133">Transmembrane helix</keyword>
<dbReference type="Gene3D" id="2.60.40.650">
    <property type="match status" value="1"/>
</dbReference>
<dbReference type="EMBL" id="PYGA01000033">
    <property type="protein sequence ID" value="PSK86915.1"/>
    <property type="molecule type" value="Genomic_DNA"/>
</dbReference>
<dbReference type="AlphaFoldDB" id="A0A2P8CPL9"/>
<dbReference type="GO" id="GO:0008482">
    <property type="term" value="F:sulfite oxidase activity"/>
    <property type="evidence" value="ECO:0007669"/>
    <property type="project" value="TreeGrafter"/>
</dbReference>
<feature type="transmembrane region" description="Helical" evidence="2">
    <location>
        <begin position="199"/>
        <end position="221"/>
    </location>
</feature>
<dbReference type="GO" id="GO:0006790">
    <property type="term" value="P:sulfur compound metabolic process"/>
    <property type="evidence" value="ECO:0007669"/>
    <property type="project" value="TreeGrafter"/>
</dbReference>
<accession>A0A2P8CPL9</accession>
<dbReference type="Gene3D" id="3.90.420.10">
    <property type="entry name" value="Oxidoreductase, molybdopterin-binding domain"/>
    <property type="match status" value="1"/>
</dbReference>
<feature type="region of interest" description="Disordered" evidence="1">
    <location>
        <begin position="166"/>
        <end position="193"/>
    </location>
</feature>
<comment type="caution">
    <text evidence="4">The sequence shown here is derived from an EMBL/GenBank/DDBJ whole genome shotgun (WGS) entry which is preliminary data.</text>
</comment>
<sequence length="545" mass="56633">MPGVSTETRIRRATRRLLLGAAVGLPVTALALGVAEAVAGLLDSPQASPVIVVGDAAVDYSPAPLKEFAIAAFGLYDKAVLVGGIVAVLALSAVLLGSVALRRPALGHIGLAVFAAAGVLAVFLRRDFAPLAVLPVLIGAAAGAGALALLAARAAPALAAAEARKDSAVPRAPGPGPEDGSDSAASGTAPPSGPARRPLLLMGAGVLAAAAAGGGIGRWSLAGSSDGRAGVRLPAAAKPLPPLPKGSDLKLPGLTPFSTPAKDFYRIDTALSVPRVRPDEWLLRVHGLVDRPVELDFEELLKRPMVEADITLTCVSNQVGGELAGNTRWLGVRLDTLLSEAGVQRGANQILSTSADGWTCGTPTEITMDGRDAILAVAMGGEPLTGVHGFPVRMVVPGLYGFVSATKWVTDIKLTRFADERAYWAQRDWAVEAPIKTMARIDVPGPLERVEPGARTVAGVAWAQHRGIDAVEVRVDDGEWREAALAEVPGIDTWRQWTWDWRAEPGRHTLRVRATDASGRTQTAGRAEPIPNGASGHHSVQVLVE</sequence>
<dbReference type="Pfam" id="PF00174">
    <property type="entry name" value="Oxidored_molyb"/>
    <property type="match status" value="1"/>
</dbReference>
<dbReference type="InterPro" id="IPR000572">
    <property type="entry name" value="OxRdtase_Mopterin-bd_dom"/>
</dbReference>
<keyword evidence="2" id="KW-0472">Membrane</keyword>
<evidence type="ECO:0000313" key="4">
    <source>
        <dbReference type="EMBL" id="PSK86915.1"/>
    </source>
</evidence>
<dbReference type="PANTHER" id="PTHR19372:SF7">
    <property type="entry name" value="SULFITE OXIDASE, MITOCHONDRIAL"/>
    <property type="match status" value="1"/>
</dbReference>
<dbReference type="RefSeq" id="WP_106586644.1">
    <property type="nucleotide sequence ID" value="NZ_PYGA01000033.1"/>
</dbReference>
<evidence type="ECO:0000256" key="1">
    <source>
        <dbReference type="SAM" id="MobiDB-lite"/>
    </source>
</evidence>
<evidence type="ECO:0000256" key="2">
    <source>
        <dbReference type="SAM" id="Phobius"/>
    </source>
</evidence>
<feature type="transmembrane region" description="Helical" evidence="2">
    <location>
        <begin position="79"/>
        <end position="99"/>
    </location>
</feature>
<proteinExistence type="predicted"/>
<protein>
    <submittedName>
        <fullName evidence="4">DMSO/TMAO reductase YedYZ molybdopterin-dependent catalytic subunit</fullName>
    </submittedName>
</protein>
<reference evidence="4 5" key="1">
    <citation type="submission" date="2018-03" db="EMBL/GenBank/DDBJ databases">
        <title>Genomic Encyclopedia of Archaeal and Bacterial Type Strains, Phase II (KMG-II): from individual species to whole genera.</title>
        <authorList>
            <person name="Goeker M."/>
        </authorList>
    </citation>
    <scope>NUCLEOTIDE SEQUENCE [LARGE SCALE GENOMIC DNA]</scope>
    <source>
        <strain evidence="4 5">DSM 45312</strain>
    </source>
</reference>
<evidence type="ECO:0000313" key="5">
    <source>
        <dbReference type="Proteomes" id="UP000240542"/>
    </source>
</evidence>
<dbReference type="InterPro" id="IPR014756">
    <property type="entry name" value="Ig_E-set"/>
</dbReference>
<name>A0A2P8CPL9_9ACTN</name>